<dbReference type="GO" id="GO:0016020">
    <property type="term" value="C:membrane"/>
    <property type="evidence" value="ECO:0007669"/>
    <property type="project" value="UniProtKB-SubCell"/>
</dbReference>
<dbReference type="HOGENOM" id="CLU_307093_0_0_2"/>
<accession>A0A075WLA0</accession>
<evidence type="ECO:0000313" key="5">
    <source>
        <dbReference type="Proteomes" id="UP000028501"/>
    </source>
</evidence>
<dbReference type="Gene3D" id="2.60.40.10">
    <property type="entry name" value="Immunoglobulins"/>
    <property type="match status" value="2"/>
</dbReference>
<keyword evidence="1" id="KW-1133">Transmembrane helix</keyword>
<organism evidence="4 5">
    <name type="scientific">Archaeoglobus fulgidus DSM 8774</name>
    <dbReference type="NCBI Taxonomy" id="1344584"/>
    <lineage>
        <taxon>Archaea</taxon>
        <taxon>Methanobacteriati</taxon>
        <taxon>Methanobacteriota</taxon>
        <taxon>Archaeoglobi</taxon>
        <taxon>Archaeoglobales</taxon>
        <taxon>Archaeoglobaceae</taxon>
        <taxon>Archaeoglobus</taxon>
    </lineage>
</organism>
<reference evidence="4 5" key="1">
    <citation type="submission" date="2013-07" db="EMBL/GenBank/DDBJ databases">
        <title>Genome of Archaeoglobus fulgidus.</title>
        <authorList>
            <person name="Fiebig A."/>
            <person name="Birkeland N.-K."/>
        </authorList>
    </citation>
    <scope>NUCLEOTIDE SEQUENCE [LARGE SCALE GENOMIC DNA]</scope>
    <source>
        <strain evidence="4 5">DSM 8774</strain>
    </source>
</reference>
<evidence type="ECO:0008006" key="6">
    <source>
        <dbReference type="Google" id="ProtNLM"/>
    </source>
</evidence>
<dbReference type="AlphaFoldDB" id="A0A075WLA0"/>
<keyword evidence="1" id="KW-0812">Transmembrane</keyword>
<evidence type="ECO:0000259" key="2">
    <source>
        <dbReference type="Pfam" id="PF07705"/>
    </source>
</evidence>
<dbReference type="InterPro" id="IPR013783">
    <property type="entry name" value="Ig-like_fold"/>
</dbReference>
<evidence type="ECO:0000313" key="4">
    <source>
        <dbReference type="EMBL" id="AIG98353.1"/>
    </source>
</evidence>
<dbReference type="KEGG" id="afg:AFULGI_00015910"/>
<dbReference type="NCBIfam" id="TIGR04126">
    <property type="entry name" value="PGF_CTERM"/>
    <property type="match status" value="1"/>
</dbReference>
<dbReference type="Pfam" id="PF07705">
    <property type="entry name" value="CARDB"/>
    <property type="match status" value="1"/>
</dbReference>
<gene>
    <name evidence="4" type="ORF">AFULGI_00015910</name>
</gene>
<proteinExistence type="predicted"/>
<feature type="domain" description="CARDB" evidence="2">
    <location>
        <begin position="747"/>
        <end position="810"/>
    </location>
</feature>
<dbReference type="EMBL" id="CP006577">
    <property type="protein sequence ID" value="AIG98353.1"/>
    <property type="molecule type" value="Genomic_DNA"/>
</dbReference>
<dbReference type="Pfam" id="PF18204">
    <property type="entry name" value="PGF-CTERM"/>
    <property type="match status" value="1"/>
</dbReference>
<evidence type="ECO:0000256" key="1">
    <source>
        <dbReference type="SAM" id="Phobius"/>
    </source>
</evidence>
<protein>
    <recommendedName>
        <fullName evidence="6">CARDB domain-containing protein</fullName>
    </recommendedName>
</protein>
<name>A0A075WLA0_ARCFL</name>
<sequence>MKGLRLGLVIVLLITLTGVASAATVTLDVSAENVTYGDTFQVTVTYTGEGYLRILDSSYEVVWSTALSGSGHDVYTIGTTDLLYPGTYTIEAYVEDASGANATDSKIINVTSPTPIISIKMENEGGKVAAGDLAKFEISVYGASSAKYTITGPYGNVSDILTLGENEVVFNTSEVITPSGEVATGVFEIVVTADGYEKRLSFTVEPIKLFIDMPSEIRAGSLVTLAGSTNIANTNSEFDTSTPNKVKLSIRAGSEDGEEIWNGTAYVVTGRYEFSIRIPLDAEGTYYAVFEAETAPNATKSVTQMFEVFKPKIDIVADRTLVRGEEVEIRVETSLPAGTGIALEAPSGLFEGVSSVILSTDAAGVAKTTLRVSEDAALGTYEVRAYVVARPDVSDSALFRVVLQNLDVSADTTKVVRGGIIHLNGTTTVNRVYVYADSEVFEGVARLPSLNLPFSVEDYPTKAVMVNNDTFSISLKISEYARDDEYTLYVFAPSSDVINPVSDPMKVITVIVEDPDFTNVSYKEKLPRAQDIVVRGKTNSPIPDETLVKFRLKGPNVRYSGYAGVESDGSFEIRIDPFLGEEPTPNNMITTGLYTIELTLVYFGEEVDSSERLITFQIVNPEISVDVQDIVKVGEKLKIKITTNRDEDYQSPLYVVMEGANRISVYQIAVKAGNSVVEIDTSKLWPGNYTIYVRDIMRTTVGSPFEYYDISPNTVYARYYDAQDDVLVVKKVKIIPADAHAEISVKSINVTPEVLYTGTEAEIEVVVENTGLLAGNVSINVSVDGETIDTIHAELDAGAKKTFTIKHVFGKGTHVISAGDLKKVVVVSELPKPLIEVERIIVPDKVSAGNVTVDVVVVNKGDAEGSKEIELYLNDELVASKTVTVDAHALETVKFEITVKPGVYTLKAGNATASLTVTAPTPITTPTPIETSKKKKLPFTIPGFEAVFALAGLAGTAYLLRRR</sequence>
<feature type="domain" description="PGF-CTERM archaeal protein-sorting signal" evidence="3">
    <location>
        <begin position="941"/>
        <end position="963"/>
    </location>
</feature>
<dbReference type="InterPro" id="IPR026371">
    <property type="entry name" value="PGF_CTERM"/>
</dbReference>
<feature type="transmembrane region" description="Helical" evidence="1">
    <location>
        <begin position="939"/>
        <end position="960"/>
    </location>
</feature>
<dbReference type="Proteomes" id="UP000028501">
    <property type="component" value="Chromosome"/>
</dbReference>
<evidence type="ECO:0000259" key="3">
    <source>
        <dbReference type="Pfam" id="PF18204"/>
    </source>
</evidence>
<keyword evidence="1" id="KW-0472">Membrane</keyword>
<dbReference type="InterPro" id="IPR011635">
    <property type="entry name" value="CARDB"/>
</dbReference>